<feature type="active site" evidence="2">
    <location>
        <position position="47"/>
    </location>
</feature>
<evidence type="ECO:0000256" key="1">
    <source>
        <dbReference type="ARBA" id="ARBA00008270"/>
    </source>
</evidence>
<dbReference type="PIRSF" id="PIRSF016184">
    <property type="entry name" value="PhzC_PhzF"/>
    <property type="match status" value="1"/>
</dbReference>
<dbReference type="EMBL" id="AP014946">
    <property type="protein sequence ID" value="BAT59373.1"/>
    <property type="molecule type" value="Genomic_DNA"/>
</dbReference>
<protein>
    <submittedName>
        <fullName evidence="3">Trans-2,3-dihydro-3-hydroxyanthranilate isomerase</fullName>
        <ecNumber evidence="3">5.3.3.17</ecNumber>
    </submittedName>
</protein>
<evidence type="ECO:0000256" key="2">
    <source>
        <dbReference type="PIRSR" id="PIRSR016184-1"/>
    </source>
</evidence>
<dbReference type="PANTHER" id="PTHR13774:SF32">
    <property type="entry name" value="ANTISENSE-ENHANCING SEQUENCE 1"/>
    <property type="match status" value="1"/>
</dbReference>
<dbReference type="Pfam" id="PF02567">
    <property type="entry name" value="PhzC-PhzF"/>
    <property type="match status" value="1"/>
</dbReference>
<proteinExistence type="inferred from homology"/>
<dbReference type="Gene3D" id="3.10.310.10">
    <property type="entry name" value="Diaminopimelate Epimerase, Chain A, domain 1"/>
    <property type="match status" value="2"/>
</dbReference>
<keyword evidence="3" id="KW-0413">Isomerase</keyword>
<dbReference type="GO" id="GO:0102943">
    <property type="term" value="F:trans-2,3-dihydro-3-hydroxy-anthranilate isomerase activity"/>
    <property type="evidence" value="ECO:0007669"/>
    <property type="project" value="UniProtKB-EC"/>
</dbReference>
<dbReference type="OrthoDB" id="9788221at2"/>
<dbReference type="GO" id="GO:0005737">
    <property type="term" value="C:cytoplasm"/>
    <property type="evidence" value="ECO:0007669"/>
    <property type="project" value="TreeGrafter"/>
</dbReference>
<dbReference type="Proteomes" id="UP000236884">
    <property type="component" value="Chromosome"/>
</dbReference>
<dbReference type="PANTHER" id="PTHR13774">
    <property type="entry name" value="PHENAZINE BIOSYNTHESIS PROTEIN"/>
    <property type="match status" value="1"/>
</dbReference>
<dbReference type="SUPFAM" id="SSF54506">
    <property type="entry name" value="Diaminopimelate epimerase-like"/>
    <property type="match status" value="1"/>
</dbReference>
<evidence type="ECO:0000313" key="4">
    <source>
        <dbReference type="Proteomes" id="UP000236884"/>
    </source>
</evidence>
<comment type="similarity">
    <text evidence="1">Belongs to the PhzF family.</text>
</comment>
<evidence type="ECO:0000313" key="3">
    <source>
        <dbReference type="EMBL" id="BAT59373.1"/>
    </source>
</evidence>
<dbReference type="NCBIfam" id="TIGR00654">
    <property type="entry name" value="PhzF_family"/>
    <property type="match status" value="1"/>
</dbReference>
<keyword evidence="4" id="KW-1185">Reference proteome</keyword>
<accession>A0A0S3PTY6</accession>
<gene>
    <name evidence="3" type="primary">phzF</name>
    <name evidence="3" type="ORF">GJW-30_1_01905</name>
</gene>
<name>A0A0S3PTY6_9BRAD</name>
<dbReference type="EC" id="5.3.3.17" evidence="3"/>
<dbReference type="AlphaFoldDB" id="A0A0S3PTY6"/>
<organism evidence="3 4">
    <name type="scientific">Variibacter gotjawalensis</name>
    <dbReference type="NCBI Taxonomy" id="1333996"/>
    <lineage>
        <taxon>Bacteria</taxon>
        <taxon>Pseudomonadati</taxon>
        <taxon>Pseudomonadota</taxon>
        <taxon>Alphaproteobacteria</taxon>
        <taxon>Hyphomicrobiales</taxon>
        <taxon>Nitrobacteraceae</taxon>
        <taxon>Variibacter</taxon>
    </lineage>
</organism>
<dbReference type="InterPro" id="IPR003719">
    <property type="entry name" value="Phenazine_PhzF-like"/>
</dbReference>
<sequence length="296" mass="31382">MKTRPYTVLDVFTSRRFAGNPLAVVRDGEGLDTEAMQTIAREFNLPETVFLLPPESDKHRARLRIFTPKAELPFAGHPTVGTAVWLGLDAPGAFVLKEEIGEVSCRSEKRGDGHGFATFDLPKLPRRVADAAEAEIIAHSLSLTLDDLGCDDFAPGVWSAGNAFTMVPVRGLDAIARANANTAHWEAAYGLGKAASPFLFCRETAETGHAFHARMFAPTMGIIEDPATGSALAAFAGLIAQSGGLSDGTHELAVEQGYEMGRPSIMHLTLTLKAGAITRASIGGDAVVVARGEIVA</sequence>
<dbReference type="KEGG" id="vgo:GJW-30_1_01905"/>
<dbReference type="RefSeq" id="WP_096354641.1">
    <property type="nucleotide sequence ID" value="NZ_AP014946.1"/>
</dbReference>
<reference evidence="3 4" key="1">
    <citation type="submission" date="2015-08" db="EMBL/GenBank/DDBJ databases">
        <title>Investigation of the bacterial diversity of lava forest soil.</title>
        <authorList>
            <person name="Lee J.S."/>
        </authorList>
    </citation>
    <scope>NUCLEOTIDE SEQUENCE [LARGE SCALE GENOMIC DNA]</scope>
    <source>
        <strain evidence="3 4">GJW-30</strain>
    </source>
</reference>